<sequence length="291" mass="32461">MGRDRNAAAGQDRRHIERNDTHWKWIERLRSPSSAARRSTSKKFAKAPRVNRWRKRDPTDSGARSPQAFVWGSWSRKLHLANLLACRRKRPFVGFPRRSNEARAGYPASLENTTESLVWSTTGPNTLGQATGLCLHDTALHRLHRLSERMSRHTAAPQRRTMRWIDLSAKLSSAPAISHSSALLRRCTGLMAIITLYSTGRADHDCAFKAWMTAAMVAASVLEAMRNLAPSISNSMPASTAAFLGERARRAFLGTDFSGDTTTASANRQRQAPSGFRESRRHVDHCCDVSP</sequence>
<accession>A0A562N3U1</accession>
<feature type="compositionally biased region" description="Polar residues" evidence="1">
    <location>
        <begin position="259"/>
        <end position="272"/>
    </location>
</feature>
<organism evidence="2 3">
    <name type="scientific">Mesorhizobium tianshanense</name>
    <dbReference type="NCBI Taxonomy" id="39844"/>
    <lineage>
        <taxon>Bacteria</taxon>
        <taxon>Pseudomonadati</taxon>
        <taxon>Pseudomonadota</taxon>
        <taxon>Alphaproteobacteria</taxon>
        <taxon>Hyphomicrobiales</taxon>
        <taxon>Phyllobacteriaceae</taxon>
        <taxon>Mesorhizobium</taxon>
    </lineage>
</organism>
<evidence type="ECO:0000256" key="1">
    <source>
        <dbReference type="SAM" id="MobiDB-lite"/>
    </source>
</evidence>
<feature type="compositionally biased region" description="Basic residues" evidence="1">
    <location>
        <begin position="39"/>
        <end position="55"/>
    </location>
</feature>
<keyword evidence="3" id="KW-1185">Reference proteome</keyword>
<dbReference type="AlphaFoldDB" id="A0A562N3U1"/>
<feature type="region of interest" description="Disordered" evidence="1">
    <location>
        <begin position="32"/>
        <end position="66"/>
    </location>
</feature>
<proteinExistence type="predicted"/>
<protein>
    <submittedName>
        <fullName evidence="2">Uncharacterized protein</fullName>
    </submittedName>
</protein>
<dbReference type="EMBL" id="VLKT01000046">
    <property type="protein sequence ID" value="TWI26862.1"/>
    <property type="molecule type" value="Genomic_DNA"/>
</dbReference>
<name>A0A562N3U1_9HYPH</name>
<dbReference type="Proteomes" id="UP000317122">
    <property type="component" value="Unassembled WGS sequence"/>
</dbReference>
<gene>
    <name evidence="2" type="ORF">IQ26_05818</name>
</gene>
<reference evidence="2 3" key="1">
    <citation type="journal article" date="2015" name="Stand. Genomic Sci.">
        <title>Genomic Encyclopedia of Bacterial and Archaeal Type Strains, Phase III: the genomes of soil and plant-associated and newly described type strains.</title>
        <authorList>
            <person name="Whitman W.B."/>
            <person name="Woyke T."/>
            <person name="Klenk H.P."/>
            <person name="Zhou Y."/>
            <person name="Lilburn T.G."/>
            <person name="Beck B.J."/>
            <person name="De Vos P."/>
            <person name="Vandamme P."/>
            <person name="Eisen J.A."/>
            <person name="Garrity G."/>
            <person name="Hugenholtz P."/>
            <person name="Kyrpides N.C."/>
        </authorList>
    </citation>
    <scope>NUCLEOTIDE SEQUENCE [LARGE SCALE GENOMIC DNA]</scope>
    <source>
        <strain evidence="2 3">CGMCC 1.2546</strain>
    </source>
</reference>
<evidence type="ECO:0000313" key="2">
    <source>
        <dbReference type="EMBL" id="TWI26862.1"/>
    </source>
</evidence>
<evidence type="ECO:0000313" key="3">
    <source>
        <dbReference type="Proteomes" id="UP000317122"/>
    </source>
</evidence>
<feature type="region of interest" description="Disordered" evidence="1">
    <location>
        <begin position="259"/>
        <end position="283"/>
    </location>
</feature>
<comment type="caution">
    <text evidence="2">The sequence shown here is derived from an EMBL/GenBank/DDBJ whole genome shotgun (WGS) entry which is preliminary data.</text>
</comment>